<keyword evidence="4 10" id="KW-0378">Hydrolase</keyword>
<dbReference type="InParanoid" id="H2Z656"/>
<comment type="subunit">
    <text evidence="1">Homooligomer.</text>
</comment>
<evidence type="ECO:0000256" key="8">
    <source>
        <dbReference type="ARBA" id="ARBA00040360"/>
    </source>
</evidence>
<keyword evidence="11" id="KW-0812">Transmembrane</keyword>
<sequence>MFRNVIVRTFCKTGLFKNQSRLARISTKTMLKMPQLLQPHRTKYIELALRRFSTSERRPVNPILMFLFKIKGIKVLKGVSMIFGRYSRMLHSKLPESIQKQLSKHRIAFSVAGVMLMYIGYYSVVHYDTCPITGRKRWITFTKEQILVLADMDRKALMEEYGSKILQPKDPLYQKCNSIVKSLTTHNADIDIVKDMEWKLTVIDDSEIQNAFVLPNGEIFLFTGMINVMSDWEELAIVIGHEMSHAILGHVQEQQSFAVFGELLIIPL</sequence>
<feature type="domain" description="Peptidase M48" evidence="12">
    <location>
        <begin position="189"/>
        <end position="260"/>
    </location>
</feature>
<evidence type="ECO:0000256" key="3">
    <source>
        <dbReference type="ARBA" id="ARBA00022723"/>
    </source>
</evidence>
<keyword evidence="14" id="KW-1185">Reference proteome</keyword>
<evidence type="ECO:0000313" key="14">
    <source>
        <dbReference type="Proteomes" id="UP000007875"/>
    </source>
</evidence>
<evidence type="ECO:0000256" key="6">
    <source>
        <dbReference type="ARBA" id="ARBA00023049"/>
    </source>
</evidence>
<protein>
    <recommendedName>
        <fullName evidence="8">Metalloendopeptidase OMA1, mitochondrial</fullName>
    </recommendedName>
    <alternativeName>
        <fullName evidence="9">Overlapping with the m-AAA protease 1 homolog</fullName>
    </alternativeName>
</protein>
<keyword evidence="2 10" id="KW-0645">Protease</keyword>
<reference evidence="13" key="2">
    <citation type="submission" date="2025-08" db="UniProtKB">
        <authorList>
            <consortium name="Ensembl"/>
        </authorList>
    </citation>
    <scope>IDENTIFICATION</scope>
</reference>
<evidence type="ECO:0000256" key="5">
    <source>
        <dbReference type="ARBA" id="ARBA00022833"/>
    </source>
</evidence>
<feature type="transmembrane region" description="Helical" evidence="11">
    <location>
        <begin position="107"/>
        <end position="127"/>
    </location>
</feature>
<evidence type="ECO:0000256" key="7">
    <source>
        <dbReference type="ARBA" id="ARBA00038233"/>
    </source>
</evidence>
<comment type="cofactor">
    <cofactor evidence="10">
        <name>Zn(2+)</name>
        <dbReference type="ChEBI" id="CHEBI:29105"/>
    </cofactor>
    <text evidence="10">Binds 1 zinc ion per subunit.</text>
</comment>
<dbReference type="GO" id="GO:0006515">
    <property type="term" value="P:protein quality control for misfolded or incompletely synthesized proteins"/>
    <property type="evidence" value="ECO:0007669"/>
    <property type="project" value="TreeGrafter"/>
</dbReference>
<dbReference type="AlphaFoldDB" id="H2Z656"/>
<reference evidence="13" key="3">
    <citation type="submission" date="2025-09" db="UniProtKB">
        <authorList>
            <consortium name="Ensembl"/>
        </authorList>
    </citation>
    <scope>IDENTIFICATION</scope>
</reference>
<dbReference type="PANTHER" id="PTHR22726">
    <property type="entry name" value="METALLOENDOPEPTIDASE OMA1"/>
    <property type="match status" value="1"/>
</dbReference>
<dbReference type="eggNOG" id="KOG2661">
    <property type="taxonomic scope" value="Eukaryota"/>
</dbReference>
<proteinExistence type="inferred from homology"/>
<keyword evidence="11" id="KW-1133">Transmembrane helix</keyword>
<evidence type="ECO:0000256" key="2">
    <source>
        <dbReference type="ARBA" id="ARBA00022670"/>
    </source>
</evidence>
<dbReference type="GO" id="GO:0005743">
    <property type="term" value="C:mitochondrial inner membrane"/>
    <property type="evidence" value="ECO:0007669"/>
    <property type="project" value="TreeGrafter"/>
</dbReference>
<reference evidence="14" key="1">
    <citation type="submission" date="2003-08" db="EMBL/GenBank/DDBJ databases">
        <authorList>
            <person name="Birren B."/>
            <person name="Nusbaum C."/>
            <person name="Abebe A."/>
            <person name="Abouelleil A."/>
            <person name="Adekoya E."/>
            <person name="Ait-zahra M."/>
            <person name="Allen N."/>
            <person name="Allen T."/>
            <person name="An P."/>
            <person name="Anderson M."/>
            <person name="Anderson S."/>
            <person name="Arachchi H."/>
            <person name="Armbruster J."/>
            <person name="Bachantsang P."/>
            <person name="Baldwin J."/>
            <person name="Barry A."/>
            <person name="Bayul T."/>
            <person name="Blitshsteyn B."/>
            <person name="Bloom T."/>
            <person name="Blye J."/>
            <person name="Boguslavskiy L."/>
            <person name="Borowsky M."/>
            <person name="Boukhgalter B."/>
            <person name="Brunache A."/>
            <person name="Butler J."/>
            <person name="Calixte N."/>
            <person name="Calvo S."/>
            <person name="Camarata J."/>
            <person name="Campo K."/>
            <person name="Chang J."/>
            <person name="Cheshatsang Y."/>
            <person name="Citroen M."/>
            <person name="Collymore A."/>
            <person name="Considine T."/>
            <person name="Cook A."/>
            <person name="Cooke P."/>
            <person name="Corum B."/>
            <person name="Cuomo C."/>
            <person name="David R."/>
            <person name="Dawoe T."/>
            <person name="Degray S."/>
            <person name="Dodge S."/>
            <person name="Dooley K."/>
            <person name="Dorje P."/>
            <person name="Dorjee K."/>
            <person name="Dorris L."/>
            <person name="Duffey N."/>
            <person name="Dupes A."/>
            <person name="Elkins T."/>
            <person name="Engels R."/>
            <person name="Erickson J."/>
            <person name="Farina A."/>
            <person name="Faro S."/>
            <person name="Ferreira P."/>
            <person name="Fischer H."/>
            <person name="Fitzgerald M."/>
            <person name="Foley K."/>
            <person name="Gage D."/>
            <person name="Galagan J."/>
            <person name="Gearin G."/>
            <person name="Gnerre S."/>
            <person name="Gnirke A."/>
            <person name="Goyette A."/>
            <person name="Graham J."/>
            <person name="Grandbois E."/>
            <person name="Gyaltsen K."/>
            <person name="Hafez N."/>
            <person name="Hagopian D."/>
            <person name="Hagos B."/>
            <person name="Hall J."/>
            <person name="Hatcher B."/>
            <person name="Heller A."/>
            <person name="Higgins H."/>
            <person name="Honan T."/>
            <person name="Horn A."/>
            <person name="Houde N."/>
            <person name="Hughes L."/>
            <person name="Hulme W."/>
            <person name="Husby E."/>
            <person name="Iliev I."/>
            <person name="Jaffe D."/>
            <person name="Jones C."/>
            <person name="Kamal M."/>
            <person name="Kamat A."/>
            <person name="Kamvysselis M."/>
            <person name="Karlsson E."/>
            <person name="Kells C."/>
            <person name="Kieu A."/>
            <person name="Kisner P."/>
            <person name="Kodira C."/>
            <person name="Kulbokas E."/>
            <person name="Labutti K."/>
            <person name="Lama D."/>
            <person name="Landers T."/>
            <person name="Leger J."/>
            <person name="Levine S."/>
            <person name="Lewis D."/>
            <person name="Lewis T."/>
            <person name="Lindblad-toh K."/>
            <person name="Liu X."/>
            <person name="Lokyitsang T."/>
            <person name="Lokyitsang Y."/>
            <person name="Lucien O."/>
            <person name="Lui A."/>
            <person name="Ma L.J."/>
            <person name="Mabbitt R."/>
            <person name="Macdonald J."/>
            <person name="Maclean C."/>
            <person name="Major J."/>
            <person name="Manning J."/>
            <person name="Marabella R."/>
            <person name="Maru K."/>
            <person name="Matthews C."/>
            <person name="Mauceli E."/>
            <person name="Mccarthy M."/>
            <person name="Mcdonough S."/>
            <person name="Mcghee T."/>
            <person name="Meldrim J."/>
            <person name="Meneus L."/>
            <person name="Mesirov J."/>
            <person name="Mihalev A."/>
            <person name="Mihova T."/>
            <person name="Mikkelsen T."/>
            <person name="Mlenga V."/>
            <person name="Moru K."/>
            <person name="Mozes J."/>
            <person name="Mulrain L."/>
            <person name="Munson G."/>
            <person name="Naylor J."/>
            <person name="Newes C."/>
            <person name="Nguyen C."/>
            <person name="Nguyen N."/>
            <person name="Nguyen T."/>
            <person name="Nicol R."/>
            <person name="Nielsen C."/>
            <person name="Nizzari M."/>
            <person name="Norbu C."/>
            <person name="Norbu N."/>
            <person name="O'donnell P."/>
            <person name="Okoawo O."/>
            <person name="O'leary S."/>
            <person name="Omotosho B."/>
            <person name="O'neill K."/>
            <person name="Osman S."/>
            <person name="Parker S."/>
            <person name="Perrin D."/>
            <person name="Phunkhang P."/>
            <person name="Piqani B."/>
            <person name="Purcell S."/>
            <person name="Rachupka T."/>
            <person name="Ramasamy U."/>
            <person name="Rameau R."/>
            <person name="Ray V."/>
            <person name="Raymond C."/>
            <person name="Retta R."/>
            <person name="Richardson S."/>
            <person name="Rise C."/>
            <person name="Rodriguez J."/>
            <person name="Rogers J."/>
            <person name="Rogov P."/>
            <person name="Rutman M."/>
            <person name="Schupbach R."/>
            <person name="Seaman C."/>
            <person name="Settipalli S."/>
            <person name="Sharpe T."/>
            <person name="Sheridan J."/>
            <person name="Sherpa N."/>
            <person name="Shi J."/>
            <person name="Smirnov S."/>
            <person name="Smith C."/>
            <person name="Sougnez C."/>
            <person name="Spencer B."/>
            <person name="Stalker J."/>
            <person name="Stange-thomann N."/>
            <person name="Stavropoulos S."/>
            <person name="Stetson K."/>
            <person name="Stone C."/>
            <person name="Stone S."/>
            <person name="Stubbs M."/>
            <person name="Talamas J."/>
            <person name="Tchuinga P."/>
            <person name="Tenzing P."/>
            <person name="Tesfaye S."/>
            <person name="Theodore J."/>
            <person name="Thoulutsang Y."/>
            <person name="Topham K."/>
            <person name="Towey S."/>
            <person name="Tsamla T."/>
            <person name="Tsomo N."/>
            <person name="Vallee D."/>
            <person name="Vassiliev H."/>
            <person name="Venkataraman V."/>
            <person name="Vinson J."/>
            <person name="Vo A."/>
            <person name="Wade C."/>
            <person name="Wang S."/>
            <person name="Wangchuk T."/>
            <person name="Wangdi T."/>
            <person name="Whittaker C."/>
            <person name="Wilkinson J."/>
            <person name="Wu Y."/>
            <person name="Wyman D."/>
            <person name="Yadav S."/>
            <person name="Yang S."/>
            <person name="Yang X."/>
            <person name="Yeager S."/>
            <person name="Yee E."/>
            <person name="Young G."/>
            <person name="Zainoun J."/>
            <person name="Zembeck L."/>
            <person name="Zimmer A."/>
            <person name="Zody M."/>
            <person name="Lander E."/>
        </authorList>
    </citation>
    <scope>NUCLEOTIDE SEQUENCE [LARGE SCALE GENOMIC DNA]</scope>
</reference>
<dbReference type="Proteomes" id="UP000007875">
    <property type="component" value="Unassembled WGS sequence"/>
</dbReference>
<dbReference type="GO" id="GO:0004222">
    <property type="term" value="F:metalloendopeptidase activity"/>
    <property type="evidence" value="ECO:0007669"/>
    <property type="project" value="InterPro"/>
</dbReference>
<dbReference type="PANTHER" id="PTHR22726:SF1">
    <property type="entry name" value="METALLOENDOPEPTIDASE OMA1, MITOCHONDRIAL"/>
    <property type="match status" value="1"/>
</dbReference>
<evidence type="ECO:0000256" key="10">
    <source>
        <dbReference type="RuleBase" id="RU003983"/>
    </source>
</evidence>
<dbReference type="GO" id="GO:0046872">
    <property type="term" value="F:metal ion binding"/>
    <property type="evidence" value="ECO:0007669"/>
    <property type="project" value="UniProtKB-KW"/>
</dbReference>
<dbReference type="InterPro" id="IPR001915">
    <property type="entry name" value="Peptidase_M48"/>
</dbReference>
<organism evidence="13 14">
    <name type="scientific">Ciona savignyi</name>
    <name type="common">Pacific transparent sea squirt</name>
    <dbReference type="NCBI Taxonomy" id="51511"/>
    <lineage>
        <taxon>Eukaryota</taxon>
        <taxon>Metazoa</taxon>
        <taxon>Chordata</taxon>
        <taxon>Tunicata</taxon>
        <taxon>Ascidiacea</taxon>
        <taxon>Phlebobranchia</taxon>
        <taxon>Cionidae</taxon>
        <taxon>Ciona</taxon>
    </lineage>
</organism>
<evidence type="ECO:0000259" key="12">
    <source>
        <dbReference type="Pfam" id="PF01435"/>
    </source>
</evidence>
<dbReference type="GeneTree" id="ENSGT00390000007027"/>
<keyword evidence="3" id="KW-0479">Metal-binding</keyword>
<dbReference type="STRING" id="51511.ENSCSAVP00000013068"/>
<name>H2Z656_CIOSA</name>
<keyword evidence="6 10" id="KW-0482">Metalloprotease</keyword>
<dbReference type="Ensembl" id="ENSCSAVT00000013217.1">
    <property type="protein sequence ID" value="ENSCSAVP00000013068.1"/>
    <property type="gene ID" value="ENSCSAVG00000007676.1"/>
</dbReference>
<evidence type="ECO:0000313" key="13">
    <source>
        <dbReference type="Ensembl" id="ENSCSAVP00000013068.1"/>
    </source>
</evidence>
<evidence type="ECO:0000256" key="9">
    <source>
        <dbReference type="ARBA" id="ARBA00042978"/>
    </source>
</evidence>
<dbReference type="Pfam" id="PF01435">
    <property type="entry name" value="Peptidase_M48"/>
    <property type="match status" value="1"/>
</dbReference>
<comment type="similarity">
    <text evidence="7 10">Belongs to the peptidase M48 family.</text>
</comment>
<keyword evidence="5 10" id="KW-0862">Zinc</keyword>
<dbReference type="InterPro" id="IPR051156">
    <property type="entry name" value="Mito/Outer_Membr_Metalloprot"/>
</dbReference>
<accession>H2Z656</accession>
<dbReference type="GO" id="GO:0034982">
    <property type="term" value="P:mitochondrial protein processing"/>
    <property type="evidence" value="ECO:0007669"/>
    <property type="project" value="TreeGrafter"/>
</dbReference>
<dbReference type="Gene3D" id="3.30.2010.10">
    <property type="entry name" value="Metalloproteases ('zincins'), catalytic domain"/>
    <property type="match status" value="1"/>
</dbReference>
<evidence type="ECO:0000256" key="11">
    <source>
        <dbReference type="SAM" id="Phobius"/>
    </source>
</evidence>
<dbReference type="HOGENOM" id="CLU_1040244_0_0_1"/>
<evidence type="ECO:0000256" key="1">
    <source>
        <dbReference type="ARBA" id="ARBA00011182"/>
    </source>
</evidence>
<evidence type="ECO:0000256" key="4">
    <source>
        <dbReference type="ARBA" id="ARBA00022801"/>
    </source>
</evidence>
<keyword evidence="11" id="KW-0472">Membrane</keyword>